<dbReference type="Proteomes" id="UP000799423">
    <property type="component" value="Unassembled WGS sequence"/>
</dbReference>
<sequence length="187" mass="20686">MDFGSPHTLSHVPTAQPQPSPLQAISSPHRHCRVHYPFITPLNTQPSAPRIFIGYLRAPTTLTECMDHLVEMRLHYPEGGSSEFRSNLGCKCEELGTRYTCITPEGGSSQSSGQIWAAIVWGFVGLFGLSSIQSASLIWIHSFHTPSNSGLNLEFGLWHHGFESSKAPRAWASTSSRILYEKTTSYP</sequence>
<accession>A0A6A7BMX7</accession>
<reference evidence="2" key="1">
    <citation type="submission" date="2020-01" db="EMBL/GenBank/DDBJ databases">
        <authorList>
            <consortium name="DOE Joint Genome Institute"/>
            <person name="Haridas S."/>
            <person name="Albert R."/>
            <person name="Binder M."/>
            <person name="Bloem J."/>
            <person name="Labutti K."/>
            <person name="Salamov A."/>
            <person name="Andreopoulos B."/>
            <person name="Baker S.E."/>
            <person name="Barry K."/>
            <person name="Bills G."/>
            <person name="Bluhm B.H."/>
            <person name="Cannon C."/>
            <person name="Castanera R."/>
            <person name="Culley D.E."/>
            <person name="Daum C."/>
            <person name="Ezra D."/>
            <person name="Gonzalez J.B."/>
            <person name="Henrissat B."/>
            <person name="Kuo A."/>
            <person name="Liang C."/>
            <person name="Lipzen A."/>
            <person name="Lutzoni F."/>
            <person name="Magnuson J."/>
            <person name="Mondo S."/>
            <person name="Nolan M."/>
            <person name="Ohm R."/>
            <person name="Pangilinan J."/>
            <person name="Park H.-J."/>
            <person name="Ramirez L."/>
            <person name="Alfaro M."/>
            <person name="Sun H."/>
            <person name="Tritt A."/>
            <person name="Yoshinaga Y."/>
            <person name="Zwiers L.-H."/>
            <person name="Turgeon B.G."/>
            <person name="Goodwin S.B."/>
            <person name="Spatafora J.W."/>
            <person name="Crous P.W."/>
            <person name="Grigoriev I.V."/>
        </authorList>
    </citation>
    <scope>NUCLEOTIDE SEQUENCE</scope>
    <source>
        <strain evidence="2">IPT5</strain>
    </source>
</reference>
<protein>
    <submittedName>
        <fullName evidence="2">Uncharacterized protein</fullName>
    </submittedName>
</protein>
<evidence type="ECO:0000256" key="1">
    <source>
        <dbReference type="SAM" id="MobiDB-lite"/>
    </source>
</evidence>
<gene>
    <name evidence="2" type="ORF">T440DRAFT_8646</name>
</gene>
<dbReference type="AlphaFoldDB" id="A0A6A7BMX7"/>
<feature type="compositionally biased region" description="Polar residues" evidence="1">
    <location>
        <begin position="7"/>
        <end position="26"/>
    </location>
</feature>
<evidence type="ECO:0000313" key="3">
    <source>
        <dbReference type="Proteomes" id="UP000799423"/>
    </source>
</evidence>
<proteinExistence type="predicted"/>
<keyword evidence="3" id="KW-1185">Reference proteome</keyword>
<name>A0A6A7BMX7_9PLEO</name>
<organism evidence="2 3">
    <name type="scientific">Plenodomus tracheiphilus IPT5</name>
    <dbReference type="NCBI Taxonomy" id="1408161"/>
    <lineage>
        <taxon>Eukaryota</taxon>
        <taxon>Fungi</taxon>
        <taxon>Dikarya</taxon>
        <taxon>Ascomycota</taxon>
        <taxon>Pezizomycotina</taxon>
        <taxon>Dothideomycetes</taxon>
        <taxon>Pleosporomycetidae</taxon>
        <taxon>Pleosporales</taxon>
        <taxon>Pleosporineae</taxon>
        <taxon>Leptosphaeriaceae</taxon>
        <taxon>Plenodomus</taxon>
    </lineage>
</organism>
<evidence type="ECO:0000313" key="2">
    <source>
        <dbReference type="EMBL" id="KAF2856796.1"/>
    </source>
</evidence>
<feature type="region of interest" description="Disordered" evidence="1">
    <location>
        <begin position="1"/>
        <end position="26"/>
    </location>
</feature>
<dbReference type="EMBL" id="MU006288">
    <property type="protein sequence ID" value="KAF2856796.1"/>
    <property type="molecule type" value="Genomic_DNA"/>
</dbReference>